<organism evidence="3 4">
    <name type="scientific">Chaetoceros tenuissimus</name>
    <dbReference type="NCBI Taxonomy" id="426638"/>
    <lineage>
        <taxon>Eukaryota</taxon>
        <taxon>Sar</taxon>
        <taxon>Stramenopiles</taxon>
        <taxon>Ochrophyta</taxon>
        <taxon>Bacillariophyta</taxon>
        <taxon>Coscinodiscophyceae</taxon>
        <taxon>Chaetocerotophycidae</taxon>
        <taxon>Chaetocerotales</taxon>
        <taxon>Chaetocerotaceae</taxon>
        <taxon>Chaetoceros</taxon>
    </lineage>
</organism>
<sequence>MQYQQQSASNCSKHSSNCTSSTKTQNEEQIETLANLDVLTQLQILTRGNETLNCPEPLIPYKNKIVPINQTEQRFIPRILHLSMKSKCIPRDIQEYIDRWSEKLPNYSIFLHDDESVKKVIEESFKDFPNLERAMNCVFYKGAMTVDVWRILILYKHGGVYSDIDNYPGDDMKEDMIPYNVTGFTFSDVWKRPSQWFMAFEPRHPLMYLTMKQIILNVLSLENVYNPPLVFSTGPGALNDAYQVFMSNDDAQDKYARGYHKGAFGHWMFKESWSKAKEGDPLINIGGWQGNHSWGDLVEGPNGTNITRRERIAAATGMIHHRKERNKNRRRRKSCAQVLKEIDEKNRQDLHFYDKNGNNRFGVTTRHAS</sequence>
<evidence type="ECO:0000256" key="2">
    <source>
        <dbReference type="SAM" id="MobiDB-lite"/>
    </source>
</evidence>
<dbReference type="GO" id="GO:0051999">
    <property type="term" value="P:mannosyl-inositol phosphorylceramide biosynthetic process"/>
    <property type="evidence" value="ECO:0007669"/>
    <property type="project" value="TreeGrafter"/>
</dbReference>
<dbReference type="EMBL" id="BLLK01000052">
    <property type="protein sequence ID" value="GFH56537.1"/>
    <property type="molecule type" value="Genomic_DNA"/>
</dbReference>
<dbReference type="AlphaFoldDB" id="A0AAD3HAD8"/>
<keyword evidence="4" id="KW-1185">Reference proteome</keyword>
<evidence type="ECO:0000313" key="4">
    <source>
        <dbReference type="Proteomes" id="UP001054902"/>
    </source>
</evidence>
<keyword evidence="1" id="KW-0808">Transferase</keyword>
<evidence type="ECO:0008006" key="5">
    <source>
        <dbReference type="Google" id="ProtNLM"/>
    </source>
</evidence>
<gene>
    <name evidence="3" type="ORF">CTEN210_13013</name>
</gene>
<proteinExistence type="predicted"/>
<protein>
    <recommendedName>
        <fullName evidence="5">Glycosyltransferase family 32 protein</fullName>
    </recommendedName>
</protein>
<dbReference type="Pfam" id="PF04488">
    <property type="entry name" value="Gly_transf_sug"/>
    <property type="match status" value="1"/>
</dbReference>
<dbReference type="GO" id="GO:0016020">
    <property type="term" value="C:membrane"/>
    <property type="evidence" value="ECO:0007669"/>
    <property type="project" value="GOC"/>
</dbReference>
<dbReference type="Gene3D" id="3.90.550.20">
    <property type="match status" value="1"/>
</dbReference>
<dbReference type="SUPFAM" id="SSF53448">
    <property type="entry name" value="Nucleotide-diphospho-sugar transferases"/>
    <property type="match status" value="1"/>
</dbReference>
<dbReference type="PANTHER" id="PTHR32385">
    <property type="entry name" value="MANNOSYL PHOSPHORYLINOSITOL CERAMIDE SYNTHASE"/>
    <property type="match status" value="1"/>
</dbReference>
<feature type="region of interest" description="Disordered" evidence="2">
    <location>
        <begin position="1"/>
        <end position="24"/>
    </location>
</feature>
<evidence type="ECO:0000313" key="3">
    <source>
        <dbReference type="EMBL" id="GFH56537.1"/>
    </source>
</evidence>
<comment type="caution">
    <text evidence="3">The sequence shown here is derived from an EMBL/GenBank/DDBJ whole genome shotgun (WGS) entry which is preliminary data.</text>
</comment>
<dbReference type="InterPro" id="IPR029044">
    <property type="entry name" value="Nucleotide-diphossugar_trans"/>
</dbReference>
<dbReference type="InterPro" id="IPR051706">
    <property type="entry name" value="Glycosyltransferase_domain"/>
</dbReference>
<dbReference type="InterPro" id="IPR007577">
    <property type="entry name" value="GlycoTrfase_DXD_sugar-bd_CS"/>
</dbReference>
<dbReference type="PANTHER" id="PTHR32385:SF15">
    <property type="entry name" value="INOSITOL PHOSPHOCERAMIDE MANNOSYLTRANSFERASE 1"/>
    <property type="match status" value="1"/>
</dbReference>
<dbReference type="GO" id="GO:0000030">
    <property type="term" value="F:mannosyltransferase activity"/>
    <property type="evidence" value="ECO:0007669"/>
    <property type="project" value="TreeGrafter"/>
</dbReference>
<evidence type="ECO:0000256" key="1">
    <source>
        <dbReference type="ARBA" id="ARBA00022679"/>
    </source>
</evidence>
<dbReference type="Proteomes" id="UP001054902">
    <property type="component" value="Unassembled WGS sequence"/>
</dbReference>
<accession>A0AAD3HAD8</accession>
<name>A0AAD3HAD8_9STRA</name>
<reference evidence="3 4" key="1">
    <citation type="journal article" date="2021" name="Sci. Rep.">
        <title>The genome of the diatom Chaetoceros tenuissimus carries an ancient integrated fragment of an extant virus.</title>
        <authorList>
            <person name="Hongo Y."/>
            <person name="Kimura K."/>
            <person name="Takaki Y."/>
            <person name="Yoshida Y."/>
            <person name="Baba S."/>
            <person name="Kobayashi G."/>
            <person name="Nagasaki K."/>
            <person name="Hano T."/>
            <person name="Tomaru Y."/>
        </authorList>
    </citation>
    <scope>NUCLEOTIDE SEQUENCE [LARGE SCALE GENOMIC DNA]</scope>
    <source>
        <strain evidence="3 4">NIES-3715</strain>
    </source>
</reference>